<organism evidence="2 3">
    <name type="scientific">Bacteriovorax antarcticus</name>
    <dbReference type="NCBI Taxonomy" id="3088717"/>
    <lineage>
        <taxon>Bacteria</taxon>
        <taxon>Pseudomonadati</taxon>
        <taxon>Bdellovibrionota</taxon>
        <taxon>Bacteriovoracia</taxon>
        <taxon>Bacteriovoracales</taxon>
        <taxon>Bacteriovoracaceae</taxon>
        <taxon>Bacteriovorax</taxon>
    </lineage>
</organism>
<reference evidence="2 3" key="1">
    <citation type="submission" date="2023-11" db="EMBL/GenBank/DDBJ databases">
        <title>A Novel Polar Bacteriovorax (B. antarcticus) Isolated from the Biocrust in Antarctica.</title>
        <authorList>
            <person name="Mun W."/>
            <person name="Choi S.Y."/>
            <person name="Mitchell R.J."/>
        </authorList>
    </citation>
    <scope>NUCLEOTIDE SEQUENCE [LARGE SCALE GENOMIC DNA]</scope>
    <source>
        <strain evidence="2 3">PP10</strain>
    </source>
</reference>
<evidence type="ECO:0000256" key="1">
    <source>
        <dbReference type="SAM" id="SignalP"/>
    </source>
</evidence>
<evidence type="ECO:0000313" key="2">
    <source>
        <dbReference type="EMBL" id="MEA9356979.1"/>
    </source>
</evidence>
<dbReference type="RefSeq" id="WP_323576873.1">
    <property type="nucleotide sequence ID" value="NZ_JAYGJQ010000002.1"/>
</dbReference>
<proteinExistence type="predicted"/>
<feature type="chain" id="PRO_5045844401" evidence="1">
    <location>
        <begin position="18"/>
        <end position="188"/>
    </location>
</feature>
<accession>A0ABU5VV95</accession>
<evidence type="ECO:0000313" key="3">
    <source>
        <dbReference type="Proteomes" id="UP001302274"/>
    </source>
</evidence>
<sequence length="188" mass="20734">MKKLLFLALIASTNLHAEEFFSVAPIKFQLEGAKVEERLEQTLKYPEGLLGRFKSEGAKMSDKKVSQNSMSFKATKTVMFISKTVFVNGVLDVTEDNKSCDKNQTGYKLILNLDGSDQLVTDNVDRLEAIICTQTLNSKKIAGTVKGKIYKGSDYSHLVGPIAKGIIEDQLNPLLKALTEEVQSGKTN</sequence>
<gene>
    <name evidence="2" type="ORF">SHI21_12210</name>
</gene>
<protein>
    <submittedName>
        <fullName evidence="2">Uncharacterized protein</fullName>
    </submittedName>
</protein>
<name>A0ABU5VV95_9BACT</name>
<dbReference type="EMBL" id="JAYGJQ010000002">
    <property type="protein sequence ID" value="MEA9356979.1"/>
    <property type="molecule type" value="Genomic_DNA"/>
</dbReference>
<keyword evidence="3" id="KW-1185">Reference proteome</keyword>
<comment type="caution">
    <text evidence="2">The sequence shown here is derived from an EMBL/GenBank/DDBJ whole genome shotgun (WGS) entry which is preliminary data.</text>
</comment>
<feature type="signal peptide" evidence="1">
    <location>
        <begin position="1"/>
        <end position="17"/>
    </location>
</feature>
<dbReference type="Proteomes" id="UP001302274">
    <property type="component" value="Unassembled WGS sequence"/>
</dbReference>
<keyword evidence="1" id="KW-0732">Signal</keyword>